<comment type="caution">
    <text evidence="3">The sequence shown here is derived from an EMBL/GenBank/DDBJ whole genome shotgun (WGS) entry which is preliminary data.</text>
</comment>
<keyword evidence="4" id="KW-1185">Reference proteome</keyword>
<feature type="chain" id="PRO_5039908170" description="Secreted protein" evidence="2">
    <location>
        <begin position="24"/>
        <end position="189"/>
    </location>
</feature>
<proteinExistence type="predicted"/>
<dbReference type="Proteomes" id="UP000821866">
    <property type="component" value="Chromosome 10"/>
</dbReference>
<name>A0A9J6EVL0_RHIMP</name>
<reference evidence="3" key="2">
    <citation type="submission" date="2021-09" db="EMBL/GenBank/DDBJ databases">
        <authorList>
            <person name="Jia N."/>
            <person name="Wang J."/>
            <person name="Shi W."/>
            <person name="Du L."/>
            <person name="Sun Y."/>
            <person name="Zhan W."/>
            <person name="Jiang J."/>
            <person name="Wang Q."/>
            <person name="Zhang B."/>
            <person name="Ji P."/>
            <person name="Sakyi L.B."/>
            <person name="Cui X."/>
            <person name="Yuan T."/>
            <person name="Jiang B."/>
            <person name="Yang W."/>
            <person name="Lam T.T.-Y."/>
            <person name="Chang Q."/>
            <person name="Ding S."/>
            <person name="Wang X."/>
            <person name="Zhu J."/>
            <person name="Ruan X."/>
            <person name="Zhao L."/>
            <person name="Wei J."/>
            <person name="Que T."/>
            <person name="Du C."/>
            <person name="Cheng J."/>
            <person name="Dai P."/>
            <person name="Han X."/>
            <person name="Huang E."/>
            <person name="Gao Y."/>
            <person name="Liu J."/>
            <person name="Shao H."/>
            <person name="Ye R."/>
            <person name="Li L."/>
            <person name="Wei W."/>
            <person name="Wang X."/>
            <person name="Wang C."/>
            <person name="Huo Q."/>
            <person name="Li W."/>
            <person name="Guo W."/>
            <person name="Chen H."/>
            <person name="Chen S."/>
            <person name="Zhou L."/>
            <person name="Zhou L."/>
            <person name="Ni X."/>
            <person name="Tian J."/>
            <person name="Zhou Y."/>
            <person name="Sheng Y."/>
            <person name="Liu T."/>
            <person name="Pan Y."/>
            <person name="Xia L."/>
            <person name="Li J."/>
            <person name="Zhao F."/>
            <person name="Cao W."/>
        </authorList>
    </citation>
    <scope>NUCLEOTIDE SEQUENCE</scope>
    <source>
        <strain evidence="3">Rmic-2018</strain>
        <tissue evidence="3">Larvae</tissue>
    </source>
</reference>
<accession>A0A9J6EVL0</accession>
<dbReference type="AlphaFoldDB" id="A0A9J6EVL0"/>
<feature type="signal peptide" evidence="2">
    <location>
        <begin position="1"/>
        <end position="23"/>
    </location>
</feature>
<keyword evidence="2" id="KW-0732">Signal</keyword>
<evidence type="ECO:0000256" key="2">
    <source>
        <dbReference type="SAM" id="SignalP"/>
    </source>
</evidence>
<gene>
    <name evidence="3" type="ORF">HPB51_024978</name>
</gene>
<evidence type="ECO:0000313" key="4">
    <source>
        <dbReference type="Proteomes" id="UP000821866"/>
    </source>
</evidence>
<sequence length="189" mass="19449">MVQRVTPFAFIAQVFAAISLVDACGNATCALHTGSPGNSGASAHTPSAGCSLYLGAPDRTAGPKDGAFIISTERLLEPTASPGSSTSAFPSPAYKGPHPASGALRARQLRLGPAGNTACVYRAGDIEENPGPTTRSSTTQSDQTMYALLTTLEASQATILAELKAINTRLISTEQTLADLVARIAQTED</sequence>
<organism evidence="3 4">
    <name type="scientific">Rhipicephalus microplus</name>
    <name type="common">Cattle tick</name>
    <name type="synonym">Boophilus microplus</name>
    <dbReference type="NCBI Taxonomy" id="6941"/>
    <lineage>
        <taxon>Eukaryota</taxon>
        <taxon>Metazoa</taxon>
        <taxon>Ecdysozoa</taxon>
        <taxon>Arthropoda</taxon>
        <taxon>Chelicerata</taxon>
        <taxon>Arachnida</taxon>
        <taxon>Acari</taxon>
        <taxon>Parasitiformes</taxon>
        <taxon>Ixodida</taxon>
        <taxon>Ixodoidea</taxon>
        <taxon>Ixodidae</taxon>
        <taxon>Rhipicephalinae</taxon>
        <taxon>Rhipicephalus</taxon>
        <taxon>Boophilus</taxon>
    </lineage>
</organism>
<evidence type="ECO:0008006" key="5">
    <source>
        <dbReference type="Google" id="ProtNLM"/>
    </source>
</evidence>
<protein>
    <recommendedName>
        <fullName evidence="5">Secreted protein</fullName>
    </recommendedName>
</protein>
<feature type="region of interest" description="Disordered" evidence="1">
    <location>
        <begin position="78"/>
        <end position="100"/>
    </location>
</feature>
<dbReference type="EMBL" id="JABSTU010000002">
    <property type="protein sequence ID" value="KAH8038205.1"/>
    <property type="molecule type" value="Genomic_DNA"/>
</dbReference>
<reference evidence="3" key="1">
    <citation type="journal article" date="2020" name="Cell">
        <title>Large-Scale Comparative Analyses of Tick Genomes Elucidate Their Genetic Diversity and Vector Capacities.</title>
        <authorList>
            <consortium name="Tick Genome and Microbiome Consortium (TIGMIC)"/>
            <person name="Jia N."/>
            <person name="Wang J."/>
            <person name="Shi W."/>
            <person name="Du L."/>
            <person name="Sun Y."/>
            <person name="Zhan W."/>
            <person name="Jiang J.F."/>
            <person name="Wang Q."/>
            <person name="Zhang B."/>
            <person name="Ji P."/>
            <person name="Bell-Sakyi L."/>
            <person name="Cui X.M."/>
            <person name="Yuan T.T."/>
            <person name="Jiang B.G."/>
            <person name="Yang W.F."/>
            <person name="Lam T.T."/>
            <person name="Chang Q.C."/>
            <person name="Ding S.J."/>
            <person name="Wang X.J."/>
            <person name="Zhu J.G."/>
            <person name="Ruan X.D."/>
            <person name="Zhao L."/>
            <person name="Wei J.T."/>
            <person name="Ye R.Z."/>
            <person name="Que T.C."/>
            <person name="Du C.H."/>
            <person name="Zhou Y.H."/>
            <person name="Cheng J.X."/>
            <person name="Dai P.F."/>
            <person name="Guo W.B."/>
            <person name="Han X.H."/>
            <person name="Huang E.J."/>
            <person name="Li L.F."/>
            <person name="Wei W."/>
            <person name="Gao Y.C."/>
            <person name="Liu J.Z."/>
            <person name="Shao H.Z."/>
            <person name="Wang X."/>
            <person name="Wang C.C."/>
            <person name="Yang T.C."/>
            <person name="Huo Q.B."/>
            <person name="Li W."/>
            <person name="Chen H.Y."/>
            <person name="Chen S.E."/>
            <person name="Zhou L.G."/>
            <person name="Ni X.B."/>
            <person name="Tian J.H."/>
            <person name="Sheng Y."/>
            <person name="Liu T."/>
            <person name="Pan Y.S."/>
            <person name="Xia L.Y."/>
            <person name="Li J."/>
            <person name="Zhao F."/>
            <person name="Cao W.C."/>
        </authorList>
    </citation>
    <scope>NUCLEOTIDE SEQUENCE</scope>
    <source>
        <strain evidence="3">Rmic-2018</strain>
    </source>
</reference>
<evidence type="ECO:0000256" key="1">
    <source>
        <dbReference type="SAM" id="MobiDB-lite"/>
    </source>
</evidence>
<evidence type="ECO:0000313" key="3">
    <source>
        <dbReference type="EMBL" id="KAH8038205.1"/>
    </source>
</evidence>